<gene>
    <name evidence="1" type="ORF">CSW27_14300</name>
</gene>
<dbReference type="Proteomes" id="UP000287155">
    <property type="component" value="Unassembled WGS sequence"/>
</dbReference>
<protein>
    <submittedName>
        <fullName evidence="1">Uncharacterized protein</fullName>
    </submittedName>
</protein>
<accession>A0A430UQX5</accession>
<dbReference type="EMBL" id="PEMJ01000379">
    <property type="protein sequence ID" value="RTI10524.1"/>
    <property type="molecule type" value="Genomic_DNA"/>
</dbReference>
<reference evidence="1 2" key="1">
    <citation type="journal article" date="2019" name="Extremophiles">
        <title>Biogeography of thermophiles and predominance of Thermus scotoductus in domestic water heaters.</title>
        <authorList>
            <person name="Wilpiszeski R.L."/>
            <person name="Zhang Z."/>
            <person name="House C.H."/>
        </authorList>
    </citation>
    <scope>NUCLEOTIDE SEQUENCE [LARGE SCALE GENOMIC DNA]</scope>
    <source>
        <strain evidence="1 2">14_S14</strain>
    </source>
</reference>
<sequence length="574" mass="61650">MGKGYRYITAPWAAGDLITAIREMAPALGWQEVSDGSKRAGFETWAQVSDPGVGGQDFMCPDPARSRFLYTYGDRVYAVPVVNGEPQPSVQLLSGLPSGQWVPMVLGNTLYLAQYNGRGFRQVPINPDGSLGTPTSPAASAPGNFYSLAAVGGRLFAAANGYANIYGAQLDAGGNVTGWVLVKNMDDHGASSSYPPVLLTDGTRLYFSNSYRIWPIPLTPDGLGTPLASYTFAAYRTNSRAPFAGAPGVLIFPYAGGDNLVYLAQLAQGGEVEAVFSVPSATPGGAAAAGAGAMFPDGLFVLKYGSNLYYAVIRDTAIAVVLNANTGLGRDKYLYLRLPKGSGNLEAYLAEDWDPTLDVATNLTRIASPSLNMGQDLILVLIGAPTHLAFLFRQGSTLPTPILVGEIEPHRRHDGTLLYPQDDGSWPLFFGVRSWGGGPDSWYGLSVTTLRGPIRPEWFVLGDAYHSNVYTHFLAGSPTSFGGPTSMPPTMAKRGRIYQRQNYGSNPTSTETGLERGWLGVNDTILFARDSTGAVGDVVELPTGRYTILYRRRDEYGHYDLLVKEEEASQLEAM</sequence>
<proteinExistence type="predicted"/>
<comment type="caution">
    <text evidence="1">The sequence shown here is derived from an EMBL/GenBank/DDBJ whole genome shotgun (WGS) entry which is preliminary data.</text>
</comment>
<name>A0A430UQX5_THESC</name>
<dbReference type="SUPFAM" id="SSF82171">
    <property type="entry name" value="DPP6 N-terminal domain-like"/>
    <property type="match status" value="1"/>
</dbReference>
<organism evidence="1 2">
    <name type="scientific">Thermus scotoductus</name>
    <dbReference type="NCBI Taxonomy" id="37636"/>
    <lineage>
        <taxon>Bacteria</taxon>
        <taxon>Thermotogati</taxon>
        <taxon>Deinococcota</taxon>
        <taxon>Deinococci</taxon>
        <taxon>Thermales</taxon>
        <taxon>Thermaceae</taxon>
        <taxon>Thermus</taxon>
    </lineage>
</organism>
<evidence type="ECO:0000313" key="1">
    <source>
        <dbReference type="EMBL" id="RTI10524.1"/>
    </source>
</evidence>
<evidence type="ECO:0000313" key="2">
    <source>
        <dbReference type="Proteomes" id="UP000287155"/>
    </source>
</evidence>
<dbReference type="AlphaFoldDB" id="A0A430UQX5"/>
<dbReference type="RefSeq" id="WP_126205361.1">
    <property type="nucleotide sequence ID" value="NZ_PEMJ01000379.1"/>
</dbReference>